<reference evidence="25" key="1">
    <citation type="submission" date="2021-10" db="EMBL/GenBank/DDBJ databases">
        <title>Tropical sea cucumber genome reveals ecological adaptation and Cuvierian tubules defense mechanism.</title>
        <authorList>
            <person name="Chen T."/>
        </authorList>
    </citation>
    <scope>NUCLEOTIDE SEQUENCE</scope>
    <source>
        <strain evidence="25">Nanhai2018</strain>
        <tissue evidence="25">Muscle</tissue>
    </source>
</reference>
<feature type="compositionally biased region" description="Low complexity" evidence="20">
    <location>
        <begin position="2510"/>
        <end position="2523"/>
    </location>
</feature>
<dbReference type="InterPro" id="IPR013083">
    <property type="entry name" value="Znf_RING/FYVE/PHD"/>
</dbReference>
<dbReference type="GO" id="GO:0003677">
    <property type="term" value="F:DNA binding"/>
    <property type="evidence" value="ECO:0007669"/>
    <property type="project" value="InterPro"/>
</dbReference>
<keyword evidence="4" id="KW-0678">Repressor</keyword>
<comment type="caution">
    <text evidence="25">The sequence shown here is derived from an EMBL/GenBank/DDBJ whole genome shotgun (WGS) entry which is preliminary data.</text>
</comment>
<evidence type="ECO:0000256" key="2">
    <source>
        <dbReference type="ARBA" id="ARBA00010107"/>
    </source>
</evidence>
<dbReference type="InterPro" id="IPR011011">
    <property type="entry name" value="Znf_FYVE_PHD"/>
</dbReference>
<dbReference type="Proteomes" id="UP001152320">
    <property type="component" value="Chromosome 20"/>
</dbReference>
<evidence type="ECO:0000256" key="5">
    <source>
        <dbReference type="ARBA" id="ARBA00022499"/>
    </source>
</evidence>
<dbReference type="InterPro" id="IPR019787">
    <property type="entry name" value="Znf_PHD-finger"/>
</dbReference>
<feature type="region of interest" description="Disordered" evidence="20">
    <location>
        <begin position="2394"/>
        <end position="2548"/>
    </location>
</feature>
<dbReference type="Gene3D" id="3.30.40.10">
    <property type="entry name" value="Zinc/RING finger domain, C3HC4 (zinc finger)"/>
    <property type="match status" value="2"/>
</dbReference>
<name>A0A9Q0YIC2_HOLLE</name>
<keyword evidence="15" id="KW-0010">Activator</keyword>
<keyword evidence="8" id="KW-0479">Metal-binding</keyword>
<feature type="compositionally biased region" description="Basic residues" evidence="20">
    <location>
        <begin position="1075"/>
        <end position="1084"/>
    </location>
</feature>
<feature type="compositionally biased region" description="Acidic residues" evidence="20">
    <location>
        <begin position="1552"/>
        <end position="1567"/>
    </location>
</feature>
<feature type="compositionally biased region" description="Polar residues" evidence="20">
    <location>
        <begin position="2524"/>
        <end position="2533"/>
    </location>
</feature>
<dbReference type="InterPro" id="IPR002717">
    <property type="entry name" value="HAT_MYST-type"/>
</dbReference>
<keyword evidence="12" id="KW-0832">Ubl conjugation</keyword>
<dbReference type="Pfam" id="PF21524">
    <property type="entry name" value="SAMD1_WH"/>
    <property type="match status" value="1"/>
</dbReference>
<dbReference type="PANTHER" id="PTHR10615:SF217">
    <property type="entry name" value="HISTONE ACETYLTRANSFERASE"/>
    <property type="match status" value="1"/>
</dbReference>
<feature type="compositionally biased region" description="Acidic residues" evidence="20">
    <location>
        <begin position="1645"/>
        <end position="1659"/>
    </location>
</feature>
<dbReference type="GO" id="GO:0040029">
    <property type="term" value="P:epigenetic regulation of gene expression"/>
    <property type="evidence" value="ECO:0007669"/>
    <property type="project" value="UniProtKB-ARBA"/>
</dbReference>
<dbReference type="PROSITE" id="PS51504">
    <property type="entry name" value="H15"/>
    <property type="match status" value="1"/>
</dbReference>
<keyword evidence="10 19" id="KW-0863">Zinc-finger</keyword>
<comment type="subcellular location">
    <subcellularLocation>
        <location evidence="1">Nucleus</location>
    </subcellularLocation>
</comment>
<sequence length="2708" mass="298294">MVREAESCLADPKHTQWILEAIRKIRKQKQRPSEERICNAVRSGRDIRDSCVLEQLKLCVRDGSVIKFVNKGVASYRDPDGTPAMRGRRSANHEKNPSNLGRNSDLLKLIQKVIADTGEGGLTIKSVEKYVRQHHKVDSSLDADLGSQLTLAAKKGLATGKLIKDGRLFKVPDNNEDASSEGGNSGTGSPLCFICGKQNTTYKLVSCTECSRKVHPPCLKYTPELTQRIPGMHWQCSHCTKCAICRQQSNKELLVCDTCCNGYHPTCLKPPVNRTPKGSWTCIACRTGKGLGGVRAGTNNVGRPPKLSYKHRLTSRGPGVTRKISGNKHVANFNRDSQLTALSSTASPLPNRTLNHGKNPVHQDGVLDDERTLAICNPINKPKGLVDGLSRFFTPTNVRKSRSSAQASFGFYPITSSSLSLSDKLQDKAKDKEKAKEAETFPKPKESKVAKAKKVNRLENLPLVQKLTPPAADDARSHSNSSSPHSQMMRTGNAQLKGLFDGLSHLYAAPSSPRKRGLYGLPPVYAPPKRPRKMSASSPEPPMLPPSPPLPIPPVVDLVEEEKAVEETKVTASVKKPSKKARSGLSASASRLVRKAKDIEKKKKKKKMKEKAKKLKKLKLKERKLKKIKKDEEMMKKKKKKKPLPETTIPSLKLVAPEKVIVKQVTTKSGHPPGVTDEDVKMFKAAQDKVLEMINCSSLNSKYINYLQETKGGDTQPGEPVSRSPMCIEFGRYEVQTWYSSPYPQEYARLPRLYLCEFCLKYMKSRNILQRHTTKCKWYHPPANEIYRKGNLSVFEVDGNISKIYCQNLCLLAKLFLDHKTLYYDVEPFLFYVLTVNDSKGCHLVGYFSKEKHCQQKYNVSCIMTLPMYQRKGYGRFLIDFSYLLSRREGQTGTPEKPLSDLGKVSYNSYWKSVILEYLYRNQHSKTITIRAISRATGMWPHDIASTLQALNMIGVNGNKVVLKIRTKVLSKHMEKLGMLKEKRLDLDQECLRWTPLVVSGTAVLEEEKEVKKEVQKMGALMNDMAKDDMVPSLLKDLPLVQAPKRLPAFEHLQRDCGESAEISPPELTKEVYGGRKRRRKRRQIPVLESAVQEPDAKKQKTDENENETTASGETEMPAIATNSHKDDDKLVNNQDEKGSSDSSKDVNSKEVVKDLRRSLRSFTGGGSNLTSRETQLAKEVKASKPVGRPKNVTPAYPVKEFKKLGRPAGVKRATTEGGPPKKVVKRRRRWKKTAVWERKKKYKPKKPVLKPLDQSSNDVVNEEVGLDGASTITGATEGKDSNSRNHFYASTENAAETKDGFANHIGESTSTPLEKRSDHSASNSNSSDSEEEGEEKNDAKVDDTVSDIEQVRKSVDDNVEDDFKEEKIEKITCFGNDYRDHHSDTDSNQASGDDSQGELSDDEHETSDEDDDDDDDDDDEDEEDMLDPHPHRQMMLPVCKNNCLAADKGKETLTDSEDDDRDKASLDKEDASHMLHNEDEDSDAKSDAVTKGSIKEDGKSSDDESSEEESDVEEKAEVEKSGPEKVETAKTSENGEVAKFECSVPQLSDTESSDDDDDEEEDNEDNDQNRPNENSVRDDTDVRGTDRQKSEDNAASAVTNQHDVDTIQTKGNDEKEETADKRNEASSECPPPTVDLSTTKDSPEEVIDLSDDSSDDEFSCERQGDDKCQEVIEVEESTADDEVALIKETGKGSDGNKEAEDEGEQTEVVVETVEDGVENKDEKEVAEEKQDIQKDEKVDIEEDSMETVEAVESISYDHPPPAPKPASVIDSAEEEEDEVLHEVDDNACNKPPSPVHDHGDVEITDAVEEESSWKTTYKEPPHVLNQADRETKEAVEGIQSLDSQPQGTSAEETVESVVSEPPDIRPDEEEPEGNKTIQEKNTLEEKCDDSESFHPTVEDIPPPESNSLVSGIVEEPEKTFVETVVSTGSTQGSPLKDLDVVTTSHQNVTTSPHMTVSNNAMSKEPVSSNKESMTSNVDVHIVESSNDVTKSAESVTFVTPETVAPMTHQSSQVNLPGMGMNQATAISSHGVTPMVEPVNSSSEVIVPSDRPMEQPLTSATPVNGTLNQRSSGMGQVPTGLSPGSVNLNQGQTDLGVAGGCMTQTAGTINQAASGMGQHSGNAGQNNLGVVNHSGEMTGNLNQHGGDMSQLDGTRQGWDQAGMTAPMPNTMPEPMTNYQSAQMQPQPQQAGTPDGAYSCMGNTNSMFPCSMTQAPRYHRNRCMEIAEPMLANTQGYMDECGYQSQGNVSTEYSQSQMPSSNTGINSGDYSTQMGTPMDNHATTGCSPGMASQQQVCSPPVNHSVSNVSPHMTGLNSPQLNMNMNSPHQVNNIQSPAAPGCSPSVSSHGAMCSPQMSSTQTPSPMQVGSVNMQPCGNTLVAASACSPVVNNPPVHSPALQMRSPQMNGPPVQSPQMNSPQVCSPGVSSQSCSMQPPLNSPSRTNSNSSISGSYKSASKSKKNPSSLAKLQQLTNDILPNQPMTVPRSPKPTANLTPPQNPTPSSPVEPQPVAAAARRSRTVSTSQMLQRRTPPTQKRPMPYPRQAQSVPPPVQHFDPNIQFMSMTSHHQTHPMSYQYAHHNRQASAPHPQMHVAHSARRYKPHFAPTPPPTFEQHHHHTEMMQHYQTQRQFDCLPYGTPTPTMNGYMSQPMVPETYPHTPGPQFMDSMPMHMGMMTPPQAGMAPNQYPARSFYGTYGPLQMGGQHMITR</sequence>
<dbReference type="Pfam" id="PF00628">
    <property type="entry name" value="PHD"/>
    <property type="match status" value="2"/>
</dbReference>
<feature type="compositionally biased region" description="Basic and acidic residues" evidence="20">
    <location>
        <begin position="1685"/>
        <end position="1699"/>
    </location>
</feature>
<feature type="region of interest" description="Disordered" evidence="20">
    <location>
        <begin position="1948"/>
        <end position="1972"/>
    </location>
</feature>
<feature type="region of interest" description="Disordered" evidence="20">
    <location>
        <begin position="77"/>
        <end position="102"/>
    </location>
</feature>
<comment type="catalytic activity">
    <reaction evidence="17">
        <text>L-lysyl-[protein] + acetyl-CoA = N(6)-acetyl-L-lysyl-[protein] + CoA + H(+)</text>
        <dbReference type="Rhea" id="RHEA:45948"/>
        <dbReference type="Rhea" id="RHEA-COMP:9752"/>
        <dbReference type="Rhea" id="RHEA-COMP:10731"/>
        <dbReference type="ChEBI" id="CHEBI:15378"/>
        <dbReference type="ChEBI" id="CHEBI:29969"/>
        <dbReference type="ChEBI" id="CHEBI:57287"/>
        <dbReference type="ChEBI" id="CHEBI:57288"/>
        <dbReference type="ChEBI" id="CHEBI:61930"/>
        <dbReference type="EC" id="2.3.1.48"/>
    </reaction>
</comment>
<feature type="region of interest" description="Disordered" evidence="20">
    <location>
        <begin position="519"/>
        <end position="550"/>
    </location>
</feature>
<keyword evidence="6" id="KW-0597">Phosphoprotein</keyword>
<feature type="domain" description="PHD-type" evidence="21">
    <location>
        <begin position="189"/>
        <end position="242"/>
    </location>
</feature>
<feature type="compositionally biased region" description="Acidic residues" evidence="20">
    <location>
        <begin position="1504"/>
        <end position="1513"/>
    </location>
</feature>
<evidence type="ECO:0000313" key="26">
    <source>
        <dbReference type="Proteomes" id="UP001152320"/>
    </source>
</evidence>
<evidence type="ECO:0000256" key="1">
    <source>
        <dbReference type="ARBA" id="ARBA00004123"/>
    </source>
</evidence>
<feature type="compositionally biased region" description="Basic and acidic residues" evidence="20">
    <location>
        <begin position="1660"/>
        <end position="1671"/>
    </location>
</feature>
<evidence type="ECO:0000313" key="25">
    <source>
        <dbReference type="EMBL" id="KAJ8022674.1"/>
    </source>
</evidence>
<dbReference type="SUPFAM" id="SSF57903">
    <property type="entry name" value="FYVE/PHD zinc finger"/>
    <property type="match status" value="2"/>
</dbReference>
<evidence type="ECO:0000256" key="7">
    <source>
        <dbReference type="ARBA" id="ARBA00022679"/>
    </source>
</evidence>
<feature type="compositionally biased region" description="Polar residues" evidence="20">
    <location>
        <begin position="2412"/>
        <end position="2432"/>
    </location>
</feature>
<feature type="region of interest" description="Disordered" evidence="20">
    <location>
        <begin position="466"/>
        <end position="489"/>
    </location>
</feature>
<evidence type="ECO:0000256" key="13">
    <source>
        <dbReference type="ARBA" id="ARBA00022853"/>
    </source>
</evidence>
<feature type="compositionally biased region" description="Basic and acidic residues" evidence="20">
    <location>
        <begin position="1337"/>
        <end position="1357"/>
    </location>
</feature>
<feature type="domain" description="H15" evidence="22">
    <location>
        <begin position="102"/>
        <end position="173"/>
    </location>
</feature>
<evidence type="ECO:0000256" key="12">
    <source>
        <dbReference type="ARBA" id="ARBA00022843"/>
    </source>
</evidence>
<dbReference type="InterPro" id="IPR050603">
    <property type="entry name" value="MYST_HAT"/>
</dbReference>
<keyword evidence="26" id="KW-1185">Reference proteome</keyword>
<keyword evidence="13" id="KW-0156">Chromatin regulator</keyword>
<feature type="compositionally biased region" description="Basic and acidic residues" evidence="20">
    <location>
        <begin position="1568"/>
        <end position="1593"/>
    </location>
</feature>
<evidence type="ECO:0000256" key="10">
    <source>
        <dbReference type="ARBA" id="ARBA00022771"/>
    </source>
</evidence>
<dbReference type="PROSITE" id="PS50016">
    <property type="entry name" value="ZF_PHD_2"/>
    <property type="match status" value="2"/>
</dbReference>
<feature type="compositionally biased region" description="Basic residues" evidence="20">
    <location>
        <begin position="1223"/>
        <end position="1249"/>
    </location>
</feature>
<feature type="compositionally biased region" description="Polar residues" evidence="20">
    <location>
        <begin position="2466"/>
        <end position="2481"/>
    </location>
</feature>
<feature type="active site" description="Proton donor/acceptor" evidence="18">
    <location>
        <position position="896"/>
    </location>
</feature>
<comment type="similarity">
    <text evidence="2">Belongs to the MYST (SAS/MOZ) family.</text>
</comment>
<dbReference type="OrthoDB" id="787137at2759"/>
<dbReference type="FunFam" id="3.40.630.30:FF:000001">
    <property type="entry name" value="Histone acetyltransferase"/>
    <property type="match status" value="1"/>
</dbReference>
<keyword evidence="16" id="KW-0539">Nucleus</keyword>
<dbReference type="Pfam" id="PF17772">
    <property type="entry name" value="zf-MYST"/>
    <property type="match status" value="1"/>
</dbReference>
<dbReference type="InterPro" id="IPR016181">
    <property type="entry name" value="Acyl_CoA_acyltransferase"/>
</dbReference>
<feature type="compositionally biased region" description="Basic and acidic residues" evidence="20">
    <location>
        <begin position="1514"/>
        <end position="1531"/>
    </location>
</feature>
<dbReference type="PROSITE" id="PS51726">
    <property type="entry name" value="MYST_HAT"/>
    <property type="match status" value="1"/>
</dbReference>
<dbReference type="GO" id="GO:0008270">
    <property type="term" value="F:zinc ion binding"/>
    <property type="evidence" value="ECO:0007669"/>
    <property type="project" value="UniProtKB-KW"/>
</dbReference>
<feature type="compositionally biased region" description="Low complexity" evidence="20">
    <location>
        <begin position="2434"/>
        <end position="2455"/>
    </location>
</feature>
<evidence type="ECO:0000256" key="20">
    <source>
        <dbReference type="SAM" id="MobiDB-lite"/>
    </source>
</evidence>
<evidence type="ECO:0000256" key="14">
    <source>
        <dbReference type="ARBA" id="ARBA00022990"/>
    </source>
</evidence>
<dbReference type="GO" id="GO:0005634">
    <property type="term" value="C:nucleus"/>
    <property type="evidence" value="ECO:0007669"/>
    <property type="project" value="UniProtKB-SubCell"/>
</dbReference>
<evidence type="ECO:0000259" key="24">
    <source>
        <dbReference type="PROSITE" id="PS52014"/>
    </source>
</evidence>
<dbReference type="PANTHER" id="PTHR10615">
    <property type="entry name" value="HISTONE ACETYLTRANSFERASE"/>
    <property type="match status" value="1"/>
</dbReference>
<dbReference type="GO" id="GO:0006334">
    <property type="term" value="P:nucleosome assembly"/>
    <property type="evidence" value="ECO:0007669"/>
    <property type="project" value="InterPro"/>
</dbReference>
<evidence type="ECO:0000256" key="9">
    <source>
        <dbReference type="ARBA" id="ARBA00022737"/>
    </source>
</evidence>
<feature type="compositionally biased region" description="Acidic residues" evidence="20">
    <location>
        <begin position="1396"/>
        <end position="1426"/>
    </location>
</feature>
<dbReference type="GO" id="GO:0010484">
    <property type="term" value="F:histone H3 acetyltransferase activity"/>
    <property type="evidence" value="ECO:0007669"/>
    <property type="project" value="TreeGrafter"/>
</dbReference>
<evidence type="ECO:0000259" key="22">
    <source>
        <dbReference type="PROSITE" id="PS51504"/>
    </source>
</evidence>
<feature type="compositionally biased region" description="Low complexity" evidence="20">
    <location>
        <begin position="1849"/>
        <end position="1862"/>
    </location>
</feature>
<feature type="compositionally biased region" description="Polar residues" evidence="20">
    <location>
        <begin position="1285"/>
        <end position="1295"/>
    </location>
</feature>
<feature type="compositionally biased region" description="Basic and acidic residues" evidence="20">
    <location>
        <begin position="1462"/>
        <end position="1503"/>
    </location>
</feature>
<dbReference type="SMART" id="SM00249">
    <property type="entry name" value="PHD"/>
    <property type="match status" value="2"/>
</dbReference>
<feature type="domain" description="SAMD1-like winged helix (WH)" evidence="24">
    <location>
        <begin position="6"/>
        <end position="82"/>
    </location>
</feature>
<feature type="compositionally biased region" description="Acidic residues" evidence="20">
    <location>
        <begin position="1673"/>
        <end position="1684"/>
    </location>
</feature>
<evidence type="ECO:0000259" key="21">
    <source>
        <dbReference type="PROSITE" id="PS50016"/>
    </source>
</evidence>
<evidence type="ECO:0000256" key="19">
    <source>
        <dbReference type="PROSITE-ProRule" id="PRU00146"/>
    </source>
</evidence>
<feature type="compositionally biased region" description="Pro residues" evidence="20">
    <location>
        <begin position="2496"/>
        <end position="2507"/>
    </location>
</feature>
<evidence type="ECO:0000256" key="3">
    <source>
        <dbReference type="ARBA" id="ARBA00013184"/>
    </source>
</evidence>
<dbReference type="FunFam" id="3.30.60.60:FF:000001">
    <property type="entry name" value="Histone acetyltransferase"/>
    <property type="match status" value="1"/>
</dbReference>
<dbReference type="EC" id="2.3.1.48" evidence="3"/>
<feature type="compositionally biased region" description="Low complexity" evidence="20">
    <location>
        <begin position="2352"/>
        <end position="2365"/>
    </location>
</feature>
<dbReference type="InterPro" id="IPR001965">
    <property type="entry name" value="Znf_PHD"/>
</dbReference>
<dbReference type="Gene3D" id="3.30.60.60">
    <property type="entry name" value="N-acetyl transferase-like"/>
    <property type="match status" value="1"/>
</dbReference>
<feature type="region of interest" description="Disordered" evidence="20">
    <location>
        <begin position="423"/>
        <end position="450"/>
    </location>
</feature>
<evidence type="ECO:0000256" key="18">
    <source>
        <dbReference type="PIRSR" id="PIRSR602717-51"/>
    </source>
</evidence>
<dbReference type="SUPFAM" id="SSF55729">
    <property type="entry name" value="Acyl-CoA N-acyltransferases (Nat)"/>
    <property type="match status" value="1"/>
</dbReference>
<accession>A0A9Q0YIC2</accession>
<dbReference type="GO" id="GO:0006357">
    <property type="term" value="P:regulation of transcription by RNA polymerase II"/>
    <property type="evidence" value="ECO:0007669"/>
    <property type="project" value="TreeGrafter"/>
</dbReference>
<organism evidence="25 26">
    <name type="scientific">Holothuria leucospilota</name>
    <name type="common">Black long sea cucumber</name>
    <name type="synonym">Mertensiothuria leucospilota</name>
    <dbReference type="NCBI Taxonomy" id="206669"/>
    <lineage>
        <taxon>Eukaryota</taxon>
        <taxon>Metazoa</taxon>
        <taxon>Echinodermata</taxon>
        <taxon>Eleutherozoa</taxon>
        <taxon>Echinozoa</taxon>
        <taxon>Holothuroidea</taxon>
        <taxon>Aspidochirotacea</taxon>
        <taxon>Aspidochirotida</taxon>
        <taxon>Holothuriidae</taxon>
        <taxon>Holothuria</taxon>
    </lineage>
</organism>
<feature type="domain" description="MYST-type HAT" evidence="23">
    <location>
        <begin position="720"/>
        <end position="996"/>
    </location>
</feature>
<feature type="compositionally biased region" description="Pro residues" evidence="20">
    <location>
        <begin position="539"/>
        <end position="550"/>
    </location>
</feature>
<evidence type="ECO:0000256" key="15">
    <source>
        <dbReference type="ARBA" id="ARBA00023159"/>
    </source>
</evidence>
<dbReference type="InterPro" id="IPR048589">
    <property type="entry name" value="SAMD1-like_WH"/>
</dbReference>
<feature type="region of interest" description="Disordered" evidence="20">
    <location>
        <begin position="1057"/>
        <end position="1439"/>
    </location>
</feature>
<evidence type="ECO:0000256" key="17">
    <source>
        <dbReference type="ARBA" id="ARBA00048017"/>
    </source>
</evidence>
<feature type="compositionally biased region" description="Basic and acidic residues" evidence="20">
    <location>
        <begin position="1124"/>
        <end position="1158"/>
    </location>
</feature>
<keyword evidence="14" id="KW-0007">Acetylation</keyword>
<dbReference type="EMBL" id="JAIZAY010000020">
    <property type="protein sequence ID" value="KAJ8022674.1"/>
    <property type="molecule type" value="Genomic_DNA"/>
</dbReference>
<dbReference type="GO" id="GO:0000786">
    <property type="term" value="C:nucleosome"/>
    <property type="evidence" value="ECO:0007669"/>
    <property type="project" value="InterPro"/>
</dbReference>
<dbReference type="InterPro" id="IPR036388">
    <property type="entry name" value="WH-like_DNA-bd_sf"/>
</dbReference>
<proteinExistence type="inferred from homology"/>
<feature type="compositionally biased region" description="Basic and acidic residues" evidence="20">
    <location>
        <begin position="1817"/>
        <end position="1836"/>
    </location>
</feature>
<feature type="compositionally biased region" description="Basic and acidic residues" evidence="20">
    <location>
        <begin position="1878"/>
        <end position="1893"/>
    </location>
</feature>
<dbReference type="GO" id="GO:0003712">
    <property type="term" value="F:transcription coregulator activity"/>
    <property type="evidence" value="ECO:0007669"/>
    <property type="project" value="TreeGrafter"/>
</dbReference>
<feature type="compositionally biased region" description="Polar residues" evidence="20">
    <location>
        <begin position="1597"/>
        <end position="1611"/>
    </location>
</feature>
<feature type="region of interest" description="Disordered" evidence="20">
    <location>
        <begin position="1451"/>
        <end position="1906"/>
    </location>
</feature>
<evidence type="ECO:0000259" key="23">
    <source>
        <dbReference type="PROSITE" id="PS51726"/>
    </source>
</evidence>
<dbReference type="InterPro" id="IPR040706">
    <property type="entry name" value="Zf-MYST"/>
</dbReference>
<feature type="compositionally biased region" description="Basic and acidic residues" evidence="20">
    <location>
        <begin position="1718"/>
        <end position="1738"/>
    </location>
</feature>
<evidence type="ECO:0000256" key="16">
    <source>
        <dbReference type="ARBA" id="ARBA00023242"/>
    </source>
</evidence>
<keyword evidence="11" id="KW-0862">Zinc</keyword>
<dbReference type="FunFam" id="1.10.10.10:FF:000123">
    <property type="entry name" value="Histone acetyltransferase"/>
    <property type="match status" value="1"/>
</dbReference>
<dbReference type="GO" id="GO:0070776">
    <property type="term" value="C:MOZ/MORF histone acetyltransferase complex"/>
    <property type="evidence" value="ECO:0007669"/>
    <property type="project" value="TreeGrafter"/>
</dbReference>
<evidence type="ECO:0000256" key="11">
    <source>
        <dbReference type="ARBA" id="ARBA00022833"/>
    </source>
</evidence>
<evidence type="ECO:0000256" key="4">
    <source>
        <dbReference type="ARBA" id="ARBA00022491"/>
    </source>
</evidence>
<dbReference type="PROSITE" id="PS52014">
    <property type="entry name" value="SAMD1_WH"/>
    <property type="match status" value="1"/>
</dbReference>
<evidence type="ECO:0000256" key="8">
    <source>
        <dbReference type="ARBA" id="ARBA00022723"/>
    </source>
</evidence>
<dbReference type="InterPro" id="IPR005818">
    <property type="entry name" value="Histone_H1/H5_H15"/>
</dbReference>
<feature type="domain" description="PHD-type" evidence="21">
    <location>
        <begin position="239"/>
        <end position="288"/>
    </location>
</feature>
<dbReference type="GO" id="GO:0003682">
    <property type="term" value="F:chromatin binding"/>
    <property type="evidence" value="ECO:0007669"/>
    <property type="project" value="TreeGrafter"/>
</dbReference>
<gene>
    <name evidence="25" type="ORF">HOLleu_37639</name>
</gene>
<protein>
    <recommendedName>
        <fullName evidence="3">histone acetyltransferase</fullName>
        <ecNumber evidence="3">2.3.1.48</ecNumber>
    </recommendedName>
</protein>
<dbReference type="Gene3D" id="1.10.10.10">
    <property type="entry name" value="Winged helix-like DNA-binding domain superfamily/Winged helix DNA-binding domain"/>
    <property type="match status" value="1"/>
</dbReference>
<feature type="region of interest" description="Disordered" evidence="20">
    <location>
        <begin position="569"/>
        <end position="606"/>
    </location>
</feature>
<keyword evidence="7" id="KW-0808">Transferase</keyword>
<dbReference type="Pfam" id="PF01853">
    <property type="entry name" value="MOZ_SAS"/>
    <property type="match status" value="1"/>
</dbReference>
<dbReference type="Gene3D" id="3.40.630.30">
    <property type="match status" value="1"/>
</dbReference>
<feature type="compositionally biased region" description="Basic and acidic residues" evidence="20">
    <location>
        <begin position="1095"/>
        <end position="1104"/>
    </location>
</feature>
<keyword evidence="5" id="KW-1017">Isopeptide bond</keyword>
<keyword evidence="9" id="KW-0677">Repeat</keyword>
<feature type="region of interest" description="Disordered" evidence="20">
    <location>
        <begin position="2332"/>
        <end position="2368"/>
    </location>
</feature>
<feature type="compositionally biased region" description="Basic and acidic residues" evidence="20">
    <location>
        <begin position="424"/>
        <end position="449"/>
    </location>
</feature>
<evidence type="ECO:0000256" key="6">
    <source>
        <dbReference type="ARBA" id="ARBA00022553"/>
    </source>
</evidence>